<evidence type="ECO:0000256" key="1">
    <source>
        <dbReference type="SAM" id="MobiDB-lite"/>
    </source>
</evidence>
<name>D2H0R4_AILME</name>
<reference evidence="2" key="1">
    <citation type="journal article" date="2010" name="Nature">
        <title>The sequence and de novo assembly of the giant panda genome.</title>
        <authorList>
            <person name="Li R."/>
            <person name="Fan W."/>
            <person name="Tian G."/>
            <person name="Zhu H."/>
            <person name="He L."/>
            <person name="Cai J."/>
            <person name="Huang Q."/>
            <person name="Cai Q."/>
            <person name="Li B."/>
            <person name="Bai Y."/>
            <person name="Zhang Z."/>
            <person name="Zhang Y."/>
            <person name="Wang W."/>
            <person name="Li J."/>
            <person name="Wei F."/>
            <person name="Li H."/>
            <person name="Jian M."/>
            <person name="Li J."/>
            <person name="Zhang Z."/>
            <person name="Nielsen R."/>
            <person name="Li D."/>
            <person name="Gu W."/>
            <person name="Yang Z."/>
            <person name="Xuan Z."/>
            <person name="Ryder O.A."/>
            <person name="Leung F.C."/>
            <person name="Zhou Y."/>
            <person name="Cao J."/>
            <person name="Sun X."/>
            <person name="Fu Y."/>
            <person name="Fang X."/>
            <person name="Guo X."/>
            <person name="Wang B."/>
            <person name="Hou R."/>
            <person name="Shen F."/>
            <person name="Mu B."/>
            <person name="Ni P."/>
            <person name="Lin R."/>
            <person name="Qian W."/>
            <person name="Wang G."/>
            <person name="Yu C."/>
            <person name="Nie W."/>
            <person name="Wang J."/>
            <person name="Wu Z."/>
            <person name="Liang H."/>
            <person name="Min J."/>
            <person name="Wu Q."/>
            <person name="Cheng S."/>
            <person name="Ruan J."/>
            <person name="Wang M."/>
            <person name="Shi Z."/>
            <person name="Wen M."/>
            <person name="Liu B."/>
            <person name="Ren X."/>
            <person name="Zheng H."/>
            <person name="Dong D."/>
            <person name="Cook K."/>
            <person name="Shan G."/>
            <person name="Zhang H."/>
            <person name="Kosiol C."/>
            <person name="Xie X."/>
            <person name="Lu Z."/>
            <person name="Zheng H."/>
            <person name="Li Y."/>
            <person name="Steiner C.C."/>
            <person name="Lam T.T."/>
            <person name="Lin S."/>
            <person name="Zhang Q."/>
            <person name="Li G."/>
            <person name="Tian J."/>
            <person name="Gong T."/>
            <person name="Liu H."/>
            <person name="Zhang D."/>
            <person name="Fang L."/>
            <person name="Ye C."/>
            <person name="Zhang J."/>
            <person name="Hu W."/>
            <person name="Xu A."/>
            <person name="Ren Y."/>
            <person name="Zhang G."/>
            <person name="Bruford M.W."/>
            <person name="Li Q."/>
            <person name="Ma L."/>
            <person name="Guo Y."/>
            <person name="An N."/>
            <person name="Hu Y."/>
            <person name="Zheng Y."/>
            <person name="Shi Y."/>
            <person name="Li Z."/>
            <person name="Liu Q."/>
            <person name="Chen Y."/>
            <person name="Zhao J."/>
            <person name="Qu N."/>
            <person name="Zhao S."/>
            <person name="Tian F."/>
            <person name="Wang X."/>
            <person name="Wang H."/>
            <person name="Xu L."/>
            <person name="Liu X."/>
            <person name="Vinar T."/>
            <person name="Wang Y."/>
            <person name="Lam T.W."/>
            <person name="Yiu S.M."/>
            <person name="Liu S."/>
            <person name="Zhang H."/>
            <person name="Li D."/>
            <person name="Huang Y."/>
            <person name="Wang X."/>
            <person name="Yang G."/>
            <person name="Jiang Z."/>
            <person name="Wang J."/>
            <person name="Qin N."/>
            <person name="Li L."/>
            <person name="Li J."/>
            <person name="Bolund L."/>
            <person name="Kristiansen K."/>
            <person name="Wong G.K."/>
            <person name="Olson M."/>
            <person name="Zhang X."/>
            <person name="Li S."/>
            <person name="Yang H."/>
            <person name="Wang J."/>
            <person name="Wang J."/>
        </authorList>
    </citation>
    <scope>NUCLEOTIDE SEQUENCE [LARGE SCALE GENOMIC DNA]</scope>
</reference>
<feature type="compositionally biased region" description="Basic and acidic residues" evidence="1">
    <location>
        <begin position="54"/>
        <end position="91"/>
    </location>
</feature>
<evidence type="ECO:0000313" key="2">
    <source>
        <dbReference type="EMBL" id="EFB28787.1"/>
    </source>
</evidence>
<organism evidence="2">
    <name type="scientific">Ailuropoda melanoleuca</name>
    <name type="common">Giant panda</name>
    <dbReference type="NCBI Taxonomy" id="9646"/>
    <lineage>
        <taxon>Eukaryota</taxon>
        <taxon>Metazoa</taxon>
        <taxon>Chordata</taxon>
        <taxon>Craniata</taxon>
        <taxon>Vertebrata</taxon>
        <taxon>Euteleostomi</taxon>
        <taxon>Mammalia</taxon>
        <taxon>Eutheria</taxon>
        <taxon>Laurasiatheria</taxon>
        <taxon>Carnivora</taxon>
        <taxon>Caniformia</taxon>
        <taxon>Ursidae</taxon>
        <taxon>Ailuropoda</taxon>
    </lineage>
</organism>
<protein>
    <submittedName>
        <fullName evidence="2">Uncharacterized protein</fullName>
    </submittedName>
</protein>
<dbReference type="EMBL" id="GL192412">
    <property type="protein sequence ID" value="EFB28787.1"/>
    <property type="molecule type" value="Genomic_DNA"/>
</dbReference>
<dbReference type="AlphaFoldDB" id="D2H0R4"/>
<feature type="compositionally biased region" description="Basic and acidic residues" evidence="1">
    <location>
        <begin position="109"/>
        <end position="120"/>
    </location>
</feature>
<dbReference type="InParanoid" id="D2H0R4"/>
<gene>
    <name evidence="2" type="ORF">PANDA_003032</name>
</gene>
<feature type="compositionally biased region" description="Basic residues" evidence="1">
    <location>
        <begin position="1"/>
        <end position="18"/>
    </location>
</feature>
<proteinExistence type="predicted"/>
<feature type="region of interest" description="Disordered" evidence="1">
    <location>
        <begin position="1"/>
        <end position="120"/>
    </location>
</feature>
<accession>D2H0R4</accession>
<sequence>MLPPRSPKRAPPNKHPRRAPPDTLRRRAGAVISALLGPRGTRKYVGEKFPLPHGGEDVGGERAEDGEQRWEDVSGRRSKTAEEVGAVKENDDQQCSNTKISRQRAPKGVRSEKSRVPSRYLKSEGIRQRQLDKATWLLWGSATSVCDVIRRRGVGTDSQSPAKLSSCLVAGRSGGKESRERGKSTYRASRLGHKPTWMDSFPSLHVPGSPIICPGPFPRLK</sequence>